<keyword evidence="23" id="KW-1185">Reference proteome</keyword>
<name>A0ABS8TPV9_DATST</name>
<dbReference type="InterPro" id="IPR036001">
    <property type="entry name" value="PS_II_antenna-like_sf"/>
</dbReference>
<keyword evidence="10" id="KW-0479">Metal-binding</keyword>
<evidence type="ECO:0000256" key="10">
    <source>
        <dbReference type="ARBA" id="ARBA00022723"/>
    </source>
</evidence>
<protein>
    <submittedName>
        <fullName evidence="22">Uncharacterized protein</fullName>
    </submittedName>
</protein>
<keyword evidence="17" id="KW-0408">Iron</keyword>
<keyword evidence="14" id="KW-0007">Acetylation</keyword>
<keyword evidence="15" id="KW-0157">Chromophore</keyword>
<dbReference type="PANTHER" id="PTHR33149">
    <property type="entry name" value="PHOTOSYSTEM II PROTEIN D1"/>
    <property type="match status" value="1"/>
</dbReference>
<keyword evidence="7" id="KW-0597">Phosphoprotein</keyword>
<comment type="similarity">
    <text evidence="2">Belongs to the reaction center PufL/M/PsbA/D family.</text>
</comment>
<evidence type="ECO:0000256" key="14">
    <source>
        <dbReference type="ARBA" id="ARBA00022990"/>
    </source>
</evidence>
<keyword evidence="3" id="KW-0813">Transport</keyword>
<dbReference type="Pfam" id="PF00421">
    <property type="entry name" value="PSII"/>
    <property type="match status" value="1"/>
</dbReference>
<evidence type="ECO:0000313" key="22">
    <source>
        <dbReference type="EMBL" id="MCD7473243.1"/>
    </source>
</evidence>
<dbReference type="Proteomes" id="UP000823775">
    <property type="component" value="Unassembled WGS sequence"/>
</dbReference>
<comment type="subcellular location">
    <subcellularLocation>
        <location evidence="1">Plastid membrane</location>
        <topology evidence="1">Multi-pass membrane protein</topology>
    </subcellularLocation>
</comment>
<proteinExistence type="inferred from homology"/>
<evidence type="ECO:0000256" key="3">
    <source>
        <dbReference type="ARBA" id="ARBA00022448"/>
    </source>
</evidence>
<evidence type="ECO:0000256" key="19">
    <source>
        <dbReference type="ARBA" id="ARBA00023136"/>
    </source>
</evidence>
<keyword evidence="5" id="KW-0150">Chloroplast</keyword>
<keyword evidence="4" id="KW-0148">Chlorophyll</keyword>
<dbReference type="SUPFAM" id="SSF81483">
    <property type="entry name" value="Bacterial photosystem II reaction centre, L and M subunits"/>
    <property type="match status" value="1"/>
</dbReference>
<keyword evidence="19 21" id="KW-0472">Membrane</keyword>
<dbReference type="Pfam" id="PF00124">
    <property type="entry name" value="Photo_RC"/>
    <property type="match status" value="1"/>
</dbReference>
<evidence type="ECO:0000256" key="13">
    <source>
        <dbReference type="ARBA" id="ARBA00022989"/>
    </source>
</evidence>
<dbReference type="PANTHER" id="PTHR33149:SF55">
    <property type="entry name" value="PHOTOSYSTEM II PROTEIN D1"/>
    <property type="match status" value="1"/>
</dbReference>
<gene>
    <name evidence="22" type="ORF">HAX54_014959</name>
</gene>
<dbReference type="EMBL" id="JACEIK010001944">
    <property type="protein sequence ID" value="MCD7473243.1"/>
    <property type="molecule type" value="Genomic_DNA"/>
</dbReference>
<dbReference type="InterPro" id="IPR036854">
    <property type="entry name" value="Photo_II_D1/D2_sf"/>
</dbReference>
<evidence type="ECO:0000256" key="9">
    <source>
        <dbReference type="ARBA" id="ARBA00022692"/>
    </source>
</evidence>
<feature type="transmembrane region" description="Helical" evidence="21">
    <location>
        <begin position="102"/>
        <end position="124"/>
    </location>
</feature>
<evidence type="ECO:0000256" key="5">
    <source>
        <dbReference type="ARBA" id="ARBA00022528"/>
    </source>
</evidence>
<evidence type="ECO:0000256" key="6">
    <source>
        <dbReference type="ARBA" id="ARBA00022531"/>
    </source>
</evidence>
<evidence type="ECO:0000256" key="16">
    <source>
        <dbReference type="ARBA" id="ARBA00023002"/>
    </source>
</evidence>
<keyword evidence="13 21" id="KW-1133">Transmembrane helix</keyword>
<feature type="transmembrane region" description="Helical" evidence="21">
    <location>
        <begin position="70"/>
        <end position="90"/>
    </location>
</feature>
<evidence type="ECO:0000256" key="1">
    <source>
        <dbReference type="ARBA" id="ARBA00004446"/>
    </source>
</evidence>
<organism evidence="22 23">
    <name type="scientific">Datura stramonium</name>
    <name type="common">Jimsonweed</name>
    <name type="synonym">Common thornapple</name>
    <dbReference type="NCBI Taxonomy" id="4076"/>
    <lineage>
        <taxon>Eukaryota</taxon>
        <taxon>Viridiplantae</taxon>
        <taxon>Streptophyta</taxon>
        <taxon>Embryophyta</taxon>
        <taxon>Tracheophyta</taxon>
        <taxon>Spermatophyta</taxon>
        <taxon>Magnoliopsida</taxon>
        <taxon>eudicotyledons</taxon>
        <taxon>Gunneridae</taxon>
        <taxon>Pentapetalae</taxon>
        <taxon>asterids</taxon>
        <taxon>lamiids</taxon>
        <taxon>Solanales</taxon>
        <taxon>Solanaceae</taxon>
        <taxon>Solanoideae</taxon>
        <taxon>Datureae</taxon>
        <taxon>Datura</taxon>
    </lineage>
</organism>
<keyword evidence="18" id="KW-0793">Thylakoid</keyword>
<evidence type="ECO:0000313" key="23">
    <source>
        <dbReference type="Proteomes" id="UP000823775"/>
    </source>
</evidence>
<keyword evidence="8" id="KW-0934">Plastid</keyword>
<reference evidence="22 23" key="1">
    <citation type="journal article" date="2021" name="BMC Genomics">
        <title>Datura genome reveals duplications of psychoactive alkaloid biosynthetic genes and high mutation rate following tissue culture.</title>
        <authorList>
            <person name="Rajewski A."/>
            <person name="Carter-House D."/>
            <person name="Stajich J."/>
            <person name="Litt A."/>
        </authorList>
    </citation>
    <scope>NUCLEOTIDE SEQUENCE [LARGE SCALE GENOMIC DNA]</scope>
    <source>
        <strain evidence="22">AR-01</strain>
    </source>
</reference>
<evidence type="ECO:0000256" key="15">
    <source>
        <dbReference type="ARBA" id="ARBA00022991"/>
    </source>
</evidence>
<evidence type="ECO:0000256" key="17">
    <source>
        <dbReference type="ARBA" id="ARBA00023004"/>
    </source>
</evidence>
<keyword evidence="9 21" id="KW-0812">Transmembrane</keyword>
<dbReference type="InterPro" id="IPR055266">
    <property type="entry name" value="D1/D2"/>
</dbReference>
<keyword evidence="11" id="KW-0460">Magnesium</keyword>
<feature type="transmembrane region" description="Helical" evidence="21">
    <location>
        <begin position="333"/>
        <end position="357"/>
    </location>
</feature>
<evidence type="ECO:0000256" key="2">
    <source>
        <dbReference type="ARBA" id="ARBA00008204"/>
    </source>
</evidence>
<evidence type="ECO:0000256" key="7">
    <source>
        <dbReference type="ARBA" id="ARBA00022553"/>
    </source>
</evidence>
<comment type="caution">
    <text evidence="22">The sequence shown here is derived from an EMBL/GenBank/DDBJ whole genome shotgun (WGS) entry which is preliminary data.</text>
</comment>
<keyword evidence="16" id="KW-0560">Oxidoreductase</keyword>
<accession>A0ABS8TPV9</accession>
<evidence type="ECO:0000256" key="4">
    <source>
        <dbReference type="ARBA" id="ARBA00022494"/>
    </source>
</evidence>
<evidence type="ECO:0000256" key="12">
    <source>
        <dbReference type="ARBA" id="ARBA00022982"/>
    </source>
</evidence>
<evidence type="ECO:0000256" key="18">
    <source>
        <dbReference type="ARBA" id="ARBA00023078"/>
    </source>
</evidence>
<keyword evidence="20" id="KW-0604">Photosystem II</keyword>
<evidence type="ECO:0000256" key="21">
    <source>
        <dbReference type="SAM" id="Phobius"/>
    </source>
</evidence>
<evidence type="ECO:0000256" key="8">
    <source>
        <dbReference type="ARBA" id="ARBA00022640"/>
    </source>
</evidence>
<dbReference type="InterPro" id="IPR000484">
    <property type="entry name" value="Photo_RC_L/M"/>
</dbReference>
<evidence type="ECO:0000256" key="11">
    <source>
        <dbReference type="ARBA" id="ARBA00022842"/>
    </source>
</evidence>
<sequence>MDLGVFVRAVCGESHTYGSEAGLLYTCNVVLRPTHPICSMIYGYTRATHFYQLAKILTGYEITGARSSGIFMGILFIVVGSLFKITAVPFRAALGEECYEGVAGAHIVFSGLCFLAAIWHWAYWDLEIFFDERIEKPSLDLPKIFGIHLFLSEVDGFGFGVFHVTGMYGPAIWVSDPYGLMGKVQPVNPAWGVEGFDSFIPGGIASHHIAAGTLGILAGDEMGLHLEIGSYIERVTGFKKALLGPRLQEAERLKKESSPSTDEEKKEMSLVPYSYAVGSLMYAMDGPVAPGKRIEEAFDYFMHAPLGSGRGGRIRLVVRDWARDRGFNNSRSLHFFLAAWPAVGIWFTALGISTMAFNLNGFNFNQSVVDNQGRVINTWVDIINRANLGMEVMHERNAHNFLLDLAAIEAPSTNG</sequence>
<keyword evidence="6" id="KW-0602">Photosynthesis</keyword>
<dbReference type="InterPro" id="IPR000932">
    <property type="entry name" value="PS_antenna-like"/>
</dbReference>
<evidence type="ECO:0000256" key="20">
    <source>
        <dbReference type="ARBA" id="ARBA00023276"/>
    </source>
</evidence>
<dbReference type="SUPFAM" id="SSF161077">
    <property type="entry name" value="Photosystem II antenna protein-like"/>
    <property type="match status" value="1"/>
</dbReference>
<keyword evidence="12" id="KW-0249">Electron transport</keyword>